<evidence type="ECO:0000313" key="3">
    <source>
        <dbReference type="Proteomes" id="UP000179184"/>
    </source>
</evidence>
<dbReference type="Proteomes" id="UP000179184">
    <property type="component" value="Unassembled WGS sequence"/>
</dbReference>
<protein>
    <submittedName>
        <fullName evidence="2">Uncharacterized protein</fullName>
    </submittedName>
</protein>
<evidence type="ECO:0000313" key="2">
    <source>
        <dbReference type="EMBL" id="OGD31036.1"/>
    </source>
</evidence>
<comment type="caution">
    <text evidence="2">The sequence shown here is derived from an EMBL/GenBank/DDBJ whole genome shotgun (WGS) entry which is preliminary data.</text>
</comment>
<feature type="compositionally biased region" description="Basic and acidic residues" evidence="1">
    <location>
        <begin position="17"/>
        <end position="32"/>
    </location>
</feature>
<sequence length="709" mass="81540">MSNPEQSKSEFYPARLDSARQERIEKEPEEKTVYGSFNDAAEEYKQKIDSGEIDSKEELFSISEPVLLSQKGELFKRYFEKQGYSAKEEEAAKIGYLKEKKGIAGALNLLFEFGGEELVAEWKVRRSRYPNIITALDFSSIFDKEKVKRLSQNDPYLGVHFFHHTGSEKFLDLLDKDVLGRYVKDDPSLAFQVFLYTRSERFLDLLDKEAVKKYSADNAGLALTIFQMTGSEKFLDFCDQEALRKYISTHSLKAQLATFAELRSEKIRDLFDKEAIAGFSRERPELALSAYCGNPDDEFFNLLDKESLKKYLLDTPVKMLQICRRAASEKVLDLIDMDALKRYFERNSAFASDLFLRNRYFYEKLKTARPEVFPDLSPEAHLRFMSNSGMEVIKNGFHENETGLSFALSDEELGDLKKDLQLLAENYLGLTPAEGLSTVGAEIEVLNNNNAEIRLPIVSQENIQPLLRFFADFSVLTNQKFEEFRKNNPEKFPGYPHSNLHLNFSLTQEQEKIAKHHSKVLEDVSYCYSLAYSPFSRLAYLEGAGSVRNTIDADFDRINPRTIARYQTRFFSLGGSKDEIKSSLAGIGKISFLLPELFNNPDKPERIKKELEENAEIQNRALELKWIIEQVNEIDERRVRLPREISDMKALKTAGEIVKLEPAIGAKALEEDLKDKEAELKALDQKNAKFRTYFARVQEMLQTELLRFA</sequence>
<name>A0A1F5BKA0_9BACT</name>
<evidence type="ECO:0000256" key="1">
    <source>
        <dbReference type="SAM" id="MobiDB-lite"/>
    </source>
</evidence>
<accession>A0A1F5BKA0</accession>
<proteinExistence type="predicted"/>
<organism evidence="2 3">
    <name type="scientific">Candidatus Azambacteria bacterium RIFCSPHIGHO2_02_46_12</name>
    <dbReference type="NCBI Taxonomy" id="1797295"/>
    <lineage>
        <taxon>Bacteria</taxon>
        <taxon>Candidatus Azamiibacteriota</taxon>
    </lineage>
</organism>
<reference evidence="2 3" key="1">
    <citation type="journal article" date="2016" name="Nat. Commun.">
        <title>Thousands of microbial genomes shed light on interconnected biogeochemical processes in an aquifer system.</title>
        <authorList>
            <person name="Anantharaman K."/>
            <person name="Brown C.T."/>
            <person name="Hug L.A."/>
            <person name="Sharon I."/>
            <person name="Castelle C.J."/>
            <person name="Probst A.J."/>
            <person name="Thomas B.C."/>
            <person name="Singh A."/>
            <person name="Wilkins M.J."/>
            <person name="Karaoz U."/>
            <person name="Brodie E.L."/>
            <person name="Williams K.H."/>
            <person name="Hubbard S.S."/>
            <person name="Banfield J.F."/>
        </authorList>
    </citation>
    <scope>NUCLEOTIDE SEQUENCE [LARGE SCALE GENOMIC DNA]</scope>
</reference>
<gene>
    <name evidence="2" type="ORF">A2W60_01100</name>
</gene>
<dbReference type="AlphaFoldDB" id="A0A1F5BKA0"/>
<feature type="region of interest" description="Disordered" evidence="1">
    <location>
        <begin position="1"/>
        <end position="32"/>
    </location>
</feature>
<dbReference type="EMBL" id="MEYN01000007">
    <property type="protein sequence ID" value="OGD31036.1"/>
    <property type="molecule type" value="Genomic_DNA"/>
</dbReference>